<dbReference type="PANTHER" id="PTHR43476">
    <property type="entry name" value="3-(3-HYDROXY-PHENYL)PROPIONATE/3-HYDROXYCINNAMIC ACID HYDROXYLASE"/>
    <property type="match status" value="1"/>
</dbReference>
<evidence type="ECO:0000259" key="3">
    <source>
        <dbReference type="Pfam" id="PF01494"/>
    </source>
</evidence>
<dbReference type="InterPro" id="IPR036188">
    <property type="entry name" value="FAD/NAD-bd_sf"/>
</dbReference>
<reference evidence="4 5" key="1">
    <citation type="submission" date="2018-11" db="EMBL/GenBank/DDBJ databases">
        <title>Draft genome sequence of Gordonia sp. RS15-1S isolated from rice stems.</title>
        <authorList>
            <person name="Muangham S."/>
        </authorList>
    </citation>
    <scope>NUCLEOTIDE SEQUENCE [LARGE SCALE GENOMIC DNA]</scope>
    <source>
        <strain evidence="4 5">RS15-1S</strain>
    </source>
</reference>
<evidence type="ECO:0000256" key="2">
    <source>
        <dbReference type="ARBA" id="ARBA00023027"/>
    </source>
</evidence>
<gene>
    <name evidence="4" type="ORF">EF294_14550</name>
</gene>
<sequence length="534" mass="57021">MSGVVPVRQRRVAVVGGGSAGAFCARLLARRHSDWKIDLYDRIPESEALGFGVGLTGALLETIRTVDAAVHADIMSMSFQFSSASFRLPAGEVFLNAFHHGVAIDRGGLIRILRHRAEDAGVGMHIGVDADALALSSEYDVVVAADGVSSQTRERLGDELGATVSVGRGQFIWCGSDTELPGTTFMPVRTDDGVFVVHAYPYAEGKSTWVVETDDHALARAGLGADVYPRGESDEKSLAYLSHAFSDLLGGRPLLGNASRWAHFRTVRCQRWSHGNVVLLGDAVATAHPSLGSGTKLAMEGAIALSAAMEHSDGSPDAVAQELHSYEAGRRGAVDRLQWRAMQSKIWWESFPYRMDGSPERVAVSFMSRGGAVGLDDLRRTDPELVRGAAAAYADVVSDQVPPSVPDEWILGQAAVGNQSTRIVDDLAGLDEIATLTVDFDDAWGERATELIEQLRGSASHASGVVVVTGDAGRPALVHRLAFGERVRLELGLPVAIVLDRNLLADGIDALVAGRVDMLHPIAPATELERVLAQ</sequence>
<comment type="caution">
    <text evidence="4">The sequence shown here is derived from an EMBL/GenBank/DDBJ whole genome shotgun (WGS) entry which is preliminary data.</text>
</comment>
<dbReference type="EMBL" id="RKMH01000010">
    <property type="protein sequence ID" value="RPA59039.1"/>
    <property type="molecule type" value="Genomic_DNA"/>
</dbReference>
<keyword evidence="2" id="KW-0520">NAD</keyword>
<dbReference type="PANTHER" id="PTHR43476:SF4">
    <property type="entry name" value="BLR0106 PROTEIN"/>
    <property type="match status" value="1"/>
</dbReference>
<evidence type="ECO:0000313" key="5">
    <source>
        <dbReference type="Proteomes" id="UP000267536"/>
    </source>
</evidence>
<evidence type="ECO:0000256" key="1">
    <source>
        <dbReference type="ARBA" id="ARBA00023002"/>
    </source>
</evidence>
<dbReference type="GO" id="GO:0004497">
    <property type="term" value="F:monooxygenase activity"/>
    <property type="evidence" value="ECO:0007669"/>
    <property type="project" value="UniProtKB-KW"/>
</dbReference>
<dbReference type="GO" id="GO:0071949">
    <property type="term" value="F:FAD binding"/>
    <property type="evidence" value="ECO:0007669"/>
    <property type="project" value="InterPro"/>
</dbReference>
<accession>A0A3N4G8I4</accession>
<dbReference type="Proteomes" id="UP000267536">
    <property type="component" value="Unassembled WGS sequence"/>
</dbReference>
<dbReference type="OrthoDB" id="3169239at2"/>
<dbReference type="AlphaFoldDB" id="A0A3N4G8I4"/>
<feature type="domain" description="FAD-binding" evidence="3">
    <location>
        <begin position="137"/>
        <end position="336"/>
    </location>
</feature>
<proteinExistence type="predicted"/>
<evidence type="ECO:0000313" key="4">
    <source>
        <dbReference type="EMBL" id="RPA59039.1"/>
    </source>
</evidence>
<keyword evidence="5" id="KW-1185">Reference proteome</keyword>
<dbReference type="Gene3D" id="3.50.50.60">
    <property type="entry name" value="FAD/NAD(P)-binding domain"/>
    <property type="match status" value="1"/>
</dbReference>
<dbReference type="PRINTS" id="PR00420">
    <property type="entry name" value="RNGMNOXGNASE"/>
</dbReference>
<organism evidence="4 5">
    <name type="scientific">Gordonia oryzae</name>
    <dbReference type="NCBI Taxonomy" id="2487349"/>
    <lineage>
        <taxon>Bacteria</taxon>
        <taxon>Bacillati</taxon>
        <taxon>Actinomycetota</taxon>
        <taxon>Actinomycetes</taxon>
        <taxon>Mycobacteriales</taxon>
        <taxon>Gordoniaceae</taxon>
        <taxon>Gordonia</taxon>
    </lineage>
</organism>
<dbReference type="InterPro" id="IPR050631">
    <property type="entry name" value="PheA/TfdB_FAD_monoxygenase"/>
</dbReference>
<dbReference type="Gene3D" id="3.30.9.20">
    <property type="match status" value="1"/>
</dbReference>
<keyword evidence="4" id="KW-0503">Monooxygenase</keyword>
<protein>
    <submittedName>
        <fullName evidence="4">Monooxygenase</fullName>
    </submittedName>
</protein>
<dbReference type="InterPro" id="IPR002938">
    <property type="entry name" value="FAD-bd"/>
</dbReference>
<name>A0A3N4G8I4_9ACTN</name>
<dbReference type="RefSeq" id="WP_123931264.1">
    <property type="nucleotide sequence ID" value="NZ_JBPSDP010000010.1"/>
</dbReference>
<dbReference type="SUPFAM" id="SSF51905">
    <property type="entry name" value="FAD/NAD(P)-binding domain"/>
    <property type="match status" value="1"/>
</dbReference>
<keyword evidence="1" id="KW-0560">Oxidoreductase</keyword>
<dbReference type="Pfam" id="PF01494">
    <property type="entry name" value="FAD_binding_3"/>
    <property type="match status" value="1"/>
</dbReference>